<sequence length="548" mass="61524">MYHDTQLLDALLREYLYFFTWKAFAGLHPGDSFIPAWHVRAMTHALERVARGECRRLLITVPPRHLKSICTAVAFPAWLLGRDPSFKIMVASYGGELAAKHARDFRLLLGQDWYRALFPRTRLAVGGNREDEQITTAKGGRKALSLGGAGTGFGADLIIIDDLMKASDASSPAKREEVRAYYEQTLLSRLNDKASGRIVAIQQRLHEDDLAGYLINSGQFEHLNLPAIALQEEVVPIGFGEVHHRSKDAVLCPEREPRQVLEELRVSMGGAAFSAQYQQDPTPPGGNRIRWEWFGSYDTPLPRESYQCVVQSWDTALTAEPTSDFSVGLTFGFHDGCWHLLDLERQRLDFPDLKRRVQGLAARWKADVVVVEHAGSGISLLQQLRQEERNRARLFVDWPVRLDKRTRLEAQTPRLESGRYKLPREAPWLEAFRRELLAFPNGRYDDQVDSLVLFLEWSSCPRALDFPGATLLQGARAVDHGTTLGSVAGGSLSPLRAMSRPWADRRSTTAFDPIQTFSGSASNVRSGSAVRAPSVRLCATSRHWVGRR</sequence>
<dbReference type="NCBIfam" id="TIGR01630">
    <property type="entry name" value="psiM2_ORF9"/>
    <property type="match status" value="1"/>
</dbReference>
<feature type="domain" description="Terminase large subunit gp17-like C-terminal" evidence="2">
    <location>
        <begin position="312"/>
        <end position="455"/>
    </location>
</feature>
<evidence type="ECO:0000313" key="4">
    <source>
        <dbReference type="Proteomes" id="UP000233769"/>
    </source>
</evidence>
<gene>
    <name evidence="3" type="ORF">TK0001_5430</name>
</gene>
<organism evidence="3 4">
    <name type="scientific">Methylorubrum extorquens</name>
    <name type="common">Methylobacterium dichloromethanicum</name>
    <name type="synonym">Methylobacterium extorquens</name>
    <dbReference type="NCBI Taxonomy" id="408"/>
    <lineage>
        <taxon>Bacteria</taxon>
        <taxon>Pseudomonadati</taxon>
        <taxon>Pseudomonadota</taxon>
        <taxon>Alphaproteobacteria</taxon>
        <taxon>Hyphomicrobiales</taxon>
        <taxon>Methylobacteriaceae</taxon>
        <taxon>Methylorubrum</taxon>
    </lineage>
</organism>
<dbReference type="AlphaFoldDB" id="A0A2N9AXE4"/>
<dbReference type="Gene3D" id="3.30.420.240">
    <property type="match status" value="1"/>
</dbReference>
<accession>A0A2N9AXE4</accession>
<reference evidence="4" key="1">
    <citation type="submission" date="2017-10" db="EMBL/GenBank/DDBJ databases">
        <authorList>
            <person name="Regsiter A."/>
            <person name="William W."/>
        </authorList>
    </citation>
    <scope>NUCLEOTIDE SEQUENCE [LARGE SCALE GENOMIC DNA]</scope>
</reference>
<protein>
    <submittedName>
        <fullName evidence="3">Putative phage uncharacterized protein</fullName>
    </submittedName>
</protein>
<evidence type="ECO:0000313" key="3">
    <source>
        <dbReference type="EMBL" id="SOR31996.1"/>
    </source>
</evidence>
<dbReference type="InterPro" id="IPR027417">
    <property type="entry name" value="P-loop_NTPase"/>
</dbReference>
<dbReference type="InterPro" id="IPR006517">
    <property type="entry name" value="Phage_terminase_lsu-like_C"/>
</dbReference>
<dbReference type="Gene3D" id="3.40.50.300">
    <property type="entry name" value="P-loop containing nucleotide triphosphate hydrolases"/>
    <property type="match status" value="1"/>
</dbReference>
<dbReference type="Pfam" id="PF17289">
    <property type="entry name" value="Terminase_6C"/>
    <property type="match status" value="1"/>
</dbReference>
<name>A0A2N9AXE4_METEX</name>
<evidence type="ECO:0000256" key="1">
    <source>
        <dbReference type="ARBA" id="ARBA00022612"/>
    </source>
</evidence>
<proteinExistence type="predicted"/>
<keyword evidence="1" id="KW-1188">Viral release from host cell</keyword>
<dbReference type="InterPro" id="IPR035421">
    <property type="entry name" value="Terminase_6C"/>
</dbReference>
<dbReference type="EMBL" id="LT962688">
    <property type="protein sequence ID" value="SOR31996.1"/>
    <property type="molecule type" value="Genomic_DNA"/>
</dbReference>
<evidence type="ECO:0000259" key="2">
    <source>
        <dbReference type="Pfam" id="PF17289"/>
    </source>
</evidence>
<dbReference type="Proteomes" id="UP000233769">
    <property type="component" value="Chromosome tk0001"/>
</dbReference>